<dbReference type="PANTHER" id="PTHR37984">
    <property type="entry name" value="PROTEIN CBG26694"/>
    <property type="match status" value="1"/>
</dbReference>
<dbReference type="GO" id="GO:0004190">
    <property type="term" value="F:aspartic-type endopeptidase activity"/>
    <property type="evidence" value="ECO:0007669"/>
    <property type="project" value="InterPro"/>
</dbReference>
<accession>E4Y7L4</accession>
<dbReference type="InterPro" id="IPR001969">
    <property type="entry name" value="Aspartic_peptidase_AS"/>
</dbReference>
<evidence type="ECO:0000256" key="3">
    <source>
        <dbReference type="ARBA" id="ARBA00022722"/>
    </source>
</evidence>
<feature type="compositionally biased region" description="Basic residues" evidence="9">
    <location>
        <begin position="1050"/>
        <end position="1063"/>
    </location>
</feature>
<dbReference type="PANTHER" id="PTHR37984:SF5">
    <property type="entry name" value="PROTEIN NYNRIN-LIKE"/>
    <property type="match status" value="1"/>
</dbReference>
<keyword evidence="5" id="KW-0378">Hydrolase</keyword>
<dbReference type="GO" id="GO:0015074">
    <property type="term" value="P:DNA integration"/>
    <property type="evidence" value="ECO:0007669"/>
    <property type="project" value="InterPro"/>
</dbReference>
<feature type="domain" description="Peptidase A2" evidence="10">
    <location>
        <begin position="413"/>
        <end position="489"/>
    </location>
</feature>
<evidence type="ECO:0000313" key="12">
    <source>
        <dbReference type="EMBL" id="CBY31614.1"/>
    </source>
</evidence>
<keyword evidence="2" id="KW-0548">Nucleotidyltransferase</keyword>
<keyword evidence="3" id="KW-0540">Nuclease</keyword>
<feature type="compositionally biased region" description="Basic and acidic residues" evidence="9">
    <location>
        <begin position="1039"/>
        <end position="1048"/>
    </location>
</feature>
<feature type="compositionally biased region" description="Basic residues" evidence="9">
    <location>
        <begin position="317"/>
        <end position="332"/>
    </location>
</feature>
<dbReference type="InterPro" id="IPR018061">
    <property type="entry name" value="Retropepsins"/>
</dbReference>
<dbReference type="Pfam" id="PF00077">
    <property type="entry name" value="RVP"/>
    <property type="match status" value="1"/>
</dbReference>
<dbReference type="GO" id="GO:0003964">
    <property type="term" value="F:RNA-directed DNA polymerase activity"/>
    <property type="evidence" value="ECO:0007669"/>
    <property type="project" value="UniProtKB-KW"/>
</dbReference>
<protein>
    <recommendedName>
        <fullName evidence="7">Gypsy retrotransposon integrase-like protein 1</fullName>
    </recommendedName>
</protein>
<feature type="compositionally biased region" description="Polar residues" evidence="9">
    <location>
        <begin position="263"/>
        <end position="288"/>
    </location>
</feature>
<dbReference type="PROSITE" id="PS50994">
    <property type="entry name" value="INTEGRASE"/>
    <property type="match status" value="1"/>
</dbReference>
<organism evidence="12">
    <name type="scientific">Oikopleura dioica</name>
    <name type="common">Tunicate</name>
    <dbReference type="NCBI Taxonomy" id="34765"/>
    <lineage>
        <taxon>Eukaryota</taxon>
        <taxon>Metazoa</taxon>
        <taxon>Chordata</taxon>
        <taxon>Tunicata</taxon>
        <taxon>Appendicularia</taxon>
        <taxon>Copelata</taxon>
        <taxon>Oikopleuridae</taxon>
        <taxon>Oikopleura</taxon>
    </lineage>
</organism>
<dbReference type="FunFam" id="1.10.340.70:FF:000001">
    <property type="entry name" value="Retrovirus-related Pol polyprotein from transposon gypsy-like Protein"/>
    <property type="match status" value="1"/>
</dbReference>
<feature type="compositionally biased region" description="Gly residues" evidence="9">
    <location>
        <begin position="303"/>
        <end position="314"/>
    </location>
</feature>
<feature type="compositionally biased region" description="Basic and acidic residues" evidence="9">
    <location>
        <begin position="342"/>
        <end position="351"/>
    </location>
</feature>
<dbReference type="AlphaFoldDB" id="E4Y7L4"/>
<evidence type="ECO:0000256" key="2">
    <source>
        <dbReference type="ARBA" id="ARBA00022695"/>
    </source>
</evidence>
<feature type="region of interest" description="Disordered" evidence="9">
    <location>
        <begin position="1026"/>
        <end position="1063"/>
    </location>
</feature>
<keyword evidence="8" id="KW-0175">Coiled coil</keyword>
<dbReference type="SUPFAM" id="SSF50630">
    <property type="entry name" value="Acid proteases"/>
    <property type="match status" value="1"/>
</dbReference>
<dbReference type="PROSITE" id="PS00141">
    <property type="entry name" value="ASP_PROTEASE"/>
    <property type="match status" value="1"/>
</dbReference>
<dbReference type="Gene3D" id="3.30.420.10">
    <property type="entry name" value="Ribonuclease H-like superfamily/Ribonuclease H"/>
    <property type="match status" value="1"/>
</dbReference>
<dbReference type="Gene3D" id="2.40.70.10">
    <property type="entry name" value="Acid Proteases"/>
    <property type="match status" value="1"/>
</dbReference>
<dbReference type="InterPro" id="IPR041588">
    <property type="entry name" value="Integrase_H2C2"/>
</dbReference>
<evidence type="ECO:0000259" key="10">
    <source>
        <dbReference type="PROSITE" id="PS50175"/>
    </source>
</evidence>
<dbReference type="InterPro" id="IPR001584">
    <property type="entry name" value="Integrase_cat-core"/>
</dbReference>
<evidence type="ECO:0000256" key="7">
    <source>
        <dbReference type="ARBA" id="ARBA00039658"/>
    </source>
</evidence>
<dbReference type="Pfam" id="PF00665">
    <property type="entry name" value="rve"/>
    <property type="match status" value="1"/>
</dbReference>
<evidence type="ECO:0000256" key="6">
    <source>
        <dbReference type="ARBA" id="ARBA00022918"/>
    </source>
</evidence>
<feature type="coiled-coil region" evidence="8">
    <location>
        <begin position="16"/>
        <end position="46"/>
    </location>
</feature>
<evidence type="ECO:0000259" key="11">
    <source>
        <dbReference type="PROSITE" id="PS50994"/>
    </source>
</evidence>
<dbReference type="InterPro" id="IPR001995">
    <property type="entry name" value="Peptidase_A2_cat"/>
</dbReference>
<dbReference type="GO" id="GO:0004519">
    <property type="term" value="F:endonuclease activity"/>
    <property type="evidence" value="ECO:0007669"/>
    <property type="project" value="UniProtKB-KW"/>
</dbReference>
<name>E4Y7L4_OIKDI</name>
<dbReference type="InterPro" id="IPR012337">
    <property type="entry name" value="RNaseH-like_sf"/>
</dbReference>
<keyword evidence="1" id="KW-0808">Transferase</keyword>
<keyword evidence="4" id="KW-0255">Endonuclease</keyword>
<feature type="region of interest" description="Disordered" evidence="9">
    <location>
        <begin position="263"/>
        <end position="357"/>
    </location>
</feature>
<dbReference type="GO" id="GO:0006508">
    <property type="term" value="P:proteolysis"/>
    <property type="evidence" value="ECO:0007669"/>
    <property type="project" value="InterPro"/>
</dbReference>
<evidence type="ECO:0000256" key="1">
    <source>
        <dbReference type="ARBA" id="ARBA00022679"/>
    </source>
</evidence>
<dbReference type="Proteomes" id="UP000011014">
    <property type="component" value="Unassembled WGS sequence"/>
</dbReference>
<reference evidence="12" key="1">
    <citation type="journal article" date="2010" name="Science">
        <title>Plasticity of animal genome architecture unmasked by rapid evolution of a pelagic tunicate.</title>
        <authorList>
            <person name="Denoeud F."/>
            <person name="Henriet S."/>
            <person name="Mungpakdee S."/>
            <person name="Aury J.M."/>
            <person name="Da Silva C."/>
            <person name="Brinkmann H."/>
            <person name="Mikhaleva J."/>
            <person name="Olsen L.C."/>
            <person name="Jubin C."/>
            <person name="Canestro C."/>
            <person name="Bouquet J.M."/>
            <person name="Danks G."/>
            <person name="Poulain J."/>
            <person name="Campsteijn C."/>
            <person name="Adamski M."/>
            <person name="Cross I."/>
            <person name="Yadetie F."/>
            <person name="Muffato M."/>
            <person name="Louis A."/>
            <person name="Butcher S."/>
            <person name="Tsagkogeorga G."/>
            <person name="Konrad A."/>
            <person name="Singh S."/>
            <person name="Jensen M.F."/>
            <person name="Cong E.H."/>
            <person name="Eikeseth-Otteraa H."/>
            <person name="Noel B."/>
            <person name="Anthouard V."/>
            <person name="Porcel B.M."/>
            <person name="Kachouri-Lafond R."/>
            <person name="Nishino A."/>
            <person name="Ugolini M."/>
            <person name="Chourrout P."/>
            <person name="Nishida H."/>
            <person name="Aasland R."/>
            <person name="Huzurbazar S."/>
            <person name="Westhof E."/>
            <person name="Delsuc F."/>
            <person name="Lehrach H."/>
            <person name="Reinhardt R."/>
            <person name="Weissenbach J."/>
            <person name="Roy S.W."/>
            <person name="Artiguenave F."/>
            <person name="Postlethwait J.H."/>
            <person name="Manak J.R."/>
            <person name="Thompson E.M."/>
            <person name="Jaillon O."/>
            <person name="Du Pasquier L."/>
            <person name="Boudinot P."/>
            <person name="Liberles D.A."/>
            <person name="Volff J.N."/>
            <person name="Philippe H."/>
            <person name="Lenhard B."/>
            <person name="Roest Crollius H."/>
            <person name="Wincker P."/>
            <person name="Chourrout D."/>
        </authorList>
    </citation>
    <scope>NUCLEOTIDE SEQUENCE [LARGE SCALE GENOMIC DNA]</scope>
</reference>
<proteinExistence type="predicted"/>
<dbReference type="GO" id="GO:0003676">
    <property type="term" value="F:nucleic acid binding"/>
    <property type="evidence" value="ECO:0007669"/>
    <property type="project" value="InterPro"/>
</dbReference>
<evidence type="ECO:0000256" key="9">
    <source>
        <dbReference type="SAM" id="MobiDB-lite"/>
    </source>
</evidence>
<feature type="domain" description="Integrase catalytic" evidence="11">
    <location>
        <begin position="740"/>
        <end position="897"/>
    </location>
</feature>
<sequence length="1063" mass="121075">MDISKEIEIFENLKKCDEVQNDAEKLEDIEKKIKSLRGQLIAAAKNLDTDEFSRKDQSDISFIRTQLGEIGIFEGGSFETTNFFIARCQKVYDLTVKSNKKLEKQFIMDVKARCSVHVTHRMNESHGTWEELKKEIFANFSGGITAIQSLQRALNTPYDKRRGFKRLATQISLNLQAAKATIEKAVKKKVMKQEPGGEAAVGITSSTEPLTVDKLMEHLGASIMATIIQVNHNELYNSMAPAWKKIESAGELAEQAEYYQNQRSSGEVSTYYGRQSNGNSNRKQNGNAKKQGDYNEANENGNRKGGNSGGGGSNSRGNRKNWNNKKQFKKRAYIGNEEQDEKETPNERENSSDDEQKETLFVSGRSDFLRAGATCFALDPYISKSTFSSYGCNSIQPCVDIKLKSSNFRSAYINALIDTGSSITMISRKNIPKELLSQVRQYDGKVNGIGSGRLTGLLSTEMKLGNIWLANVRIFVVESDIPMLIGRDVIFERSDYKCLPDTDGLRMINKALKKEEQHIQYVQRSAFIGNKLDQRLFSKLKEEKMIDLEKISTIGTEQRMELALLVNEFKEIFCIDGDPVGTFKEYGRIPTQPGKTAARRQHPIPAQFNDAEDITLREVRENVRNDVKPDKWSLSSFGERDIFLRYRKQFKFEENSDVLLINQNERDRIVIPYSLRIRYLKQAHEKAHFGTKKTLELLSWAWWPGMYEDITDYCASCVTCLKVKGSDTQPNKLELLNLPRGSAPFEIIMIDYIEFERSKSGKKYAMTLQCQFTRFVQVYPCAKHDAMATARHLMSFISTFGFPRVLSSDRGRHFPAELVQNLCKTLNVKQLLHVPYRPEASGTIERLHRTLKSGIWAVAYDQGSDWEDVIAPVVFAINTVKNRATKCTPFEAVFGRVAAPLNITVPSSKPDQHNPETYAHQCAETLRRSANIIKIAQTEADERQKRANPSTRLPEEIHEGEFVFLKRPVSAQAKREHTQMIGPYRVTASDGHVLCIDDNQQNKWVHRQHIVLAKRRRPDLSEEIDMFGSSDEEVAPISEIKKSDEIQLRRSTRTRRKPDRFQP</sequence>
<dbReference type="Pfam" id="PF17921">
    <property type="entry name" value="Integrase_H2C2"/>
    <property type="match status" value="1"/>
</dbReference>
<dbReference type="EMBL" id="FN654310">
    <property type="protein sequence ID" value="CBY31614.1"/>
    <property type="molecule type" value="Genomic_DNA"/>
</dbReference>
<dbReference type="FunFam" id="3.30.420.10:FF:000032">
    <property type="entry name" value="Retrovirus-related Pol polyprotein from transposon 297-like Protein"/>
    <property type="match status" value="1"/>
</dbReference>
<dbReference type="SUPFAM" id="SSF53098">
    <property type="entry name" value="Ribonuclease H-like"/>
    <property type="match status" value="1"/>
</dbReference>
<gene>
    <name evidence="12" type="ORF">GSOID_T00025529001</name>
</gene>
<dbReference type="InterPro" id="IPR021109">
    <property type="entry name" value="Peptidase_aspartic_dom_sf"/>
</dbReference>
<dbReference type="PROSITE" id="PS50175">
    <property type="entry name" value="ASP_PROT_RETROV"/>
    <property type="match status" value="1"/>
</dbReference>
<evidence type="ECO:0000256" key="8">
    <source>
        <dbReference type="SAM" id="Coils"/>
    </source>
</evidence>
<keyword evidence="6" id="KW-0695">RNA-directed DNA polymerase</keyword>
<dbReference type="InterPro" id="IPR036397">
    <property type="entry name" value="RNaseH_sf"/>
</dbReference>
<evidence type="ECO:0000256" key="5">
    <source>
        <dbReference type="ARBA" id="ARBA00022801"/>
    </source>
</evidence>
<dbReference type="Gene3D" id="1.10.340.70">
    <property type="match status" value="1"/>
</dbReference>
<evidence type="ECO:0000256" key="4">
    <source>
        <dbReference type="ARBA" id="ARBA00022759"/>
    </source>
</evidence>
<dbReference type="InterPro" id="IPR050951">
    <property type="entry name" value="Retrovirus_Pol_polyprotein"/>
</dbReference>